<dbReference type="InterPro" id="IPR003477">
    <property type="entry name" value="PemK-like"/>
</dbReference>
<evidence type="ECO:0000313" key="5">
    <source>
        <dbReference type="Proteomes" id="UP000070355"/>
    </source>
</evidence>
<comment type="similarity">
    <text evidence="1">Belongs to the PemK/MazF family.</text>
</comment>
<accession>A0A134A0D1</accession>
<dbReference type="GO" id="GO:0003677">
    <property type="term" value="F:DNA binding"/>
    <property type="evidence" value="ECO:0007669"/>
    <property type="project" value="InterPro"/>
</dbReference>
<evidence type="ECO:0000256" key="1">
    <source>
        <dbReference type="ARBA" id="ARBA00007521"/>
    </source>
</evidence>
<sequence length="259" mass="30009">MKNKKQENEELLAESTDKMKEITVDNPNHFKTSRLGKSMKNYTTQLERDVLGIRRRNQVYPRGTVVYIDFGINYGSEFSSYHYAITLSNDDNRKENTITVVPLTSKKGKRNIKLNSSVSASLAALTLMLVNEHSKVIEITNNKSKETIDELREQSKIAREKQDIEKTIEINEKLDELAKLYEQIEMVQEGIKNALERVKKYTEDLDKDTYIKVDAITTIDKNKIFKRKDDLDPLTRVTVSEDILELIDNEIKNLFLTKD</sequence>
<gene>
    <name evidence="4" type="ORF">HMPREF3186_00677</name>
</gene>
<dbReference type="InterPro" id="IPR011067">
    <property type="entry name" value="Plasmid_toxin/cell-grow_inhib"/>
</dbReference>
<dbReference type="Proteomes" id="UP000070355">
    <property type="component" value="Unassembled WGS sequence"/>
</dbReference>
<evidence type="ECO:0000256" key="2">
    <source>
        <dbReference type="ARBA" id="ARBA00022649"/>
    </source>
</evidence>
<dbReference type="Pfam" id="PF02452">
    <property type="entry name" value="PemK_toxin"/>
    <property type="match status" value="1"/>
</dbReference>
<name>A0A134A0D1_9BACL</name>
<reference evidence="5" key="1">
    <citation type="submission" date="2016-01" db="EMBL/GenBank/DDBJ databases">
        <authorList>
            <person name="Mitreva M."/>
            <person name="Pepin K.H."/>
            <person name="Mihindukulasuriya K.A."/>
            <person name="Fulton R."/>
            <person name="Fronick C."/>
            <person name="O'Laughlin M."/>
            <person name="Miner T."/>
            <person name="Herter B."/>
            <person name="Rosa B.A."/>
            <person name="Cordes M."/>
            <person name="Tomlinson C."/>
            <person name="Wollam A."/>
            <person name="Palsikar V.B."/>
            <person name="Mardis E.R."/>
            <person name="Wilson R.K."/>
        </authorList>
    </citation>
    <scope>NUCLEOTIDE SEQUENCE [LARGE SCALE GENOMIC DNA]</scope>
    <source>
        <strain evidence="5">DNF01167</strain>
    </source>
</reference>
<proteinExistence type="inferred from homology"/>
<protein>
    <recommendedName>
        <fullName evidence="6">Type II toxin-antitoxin system PemK/MazF family toxin</fullName>
    </recommendedName>
</protein>
<dbReference type="STRING" id="1379.HMPREF3186_00677"/>
<keyword evidence="3" id="KW-0175">Coiled coil</keyword>
<dbReference type="SUPFAM" id="SSF50118">
    <property type="entry name" value="Cell growth inhibitor/plasmid maintenance toxic component"/>
    <property type="match status" value="1"/>
</dbReference>
<organism evidence="4 5">
    <name type="scientific">Gemella haemolysans</name>
    <dbReference type="NCBI Taxonomy" id="1379"/>
    <lineage>
        <taxon>Bacteria</taxon>
        <taxon>Bacillati</taxon>
        <taxon>Bacillota</taxon>
        <taxon>Bacilli</taxon>
        <taxon>Bacillales</taxon>
        <taxon>Gemellaceae</taxon>
        <taxon>Gemella</taxon>
    </lineage>
</organism>
<feature type="coiled-coil region" evidence="3">
    <location>
        <begin position="141"/>
        <end position="204"/>
    </location>
</feature>
<dbReference type="OrthoDB" id="1957237at2"/>
<evidence type="ECO:0000313" key="4">
    <source>
        <dbReference type="EMBL" id="KXB61123.1"/>
    </source>
</evidence>
<dbReference type="RefSeq" id="WP_060913910.1">
    <property type="nucleotide sequence ID" value="NZ_KQ959944.1"/>
</dbReference>
<dbReference type="PATRIC" id="fig|1379.3.peg.658"/>
<evidence type="ECO:0008006" key="6">
    <source>
        <dbReference type="Google" id="ProtNLM"/>
    </source>
</evidence>
<dbReference type="EMBL" id="LSDC01000043">
    <property type="protein sequence ID" value="KXB61123.1"/>
    <property type="molecule type" value="Genomic_DNA"/>
</dbReference>
<dbReference type="AlphaFoldDB" id="A0A134A0D1"/>
<dbReference type="Gene3D" id="2.30.30.110">
    <property type="match status" value="1"/>
</dbReference>
<evidence type="ECO:0000256" key="3">
    <source>
        <dbReference type="SAM" id="Coils"/>
    </source>
</evidence>
<comment type="caution">
    <text evidence="4">The sequence shown here is derived from an EMBL/GenBank/DDBJ whole genome shotgun (WGS) entry which is preliminary data.</text>
</comment>
<keyword evidence="2" id="KW-1277">Toxin-antitoxin system</keyword>